<reference evidence="5" key="1">
    <citation type="journal article" date="2020" name="mSystems">
        <title>Genome- and Community-Level Interaction Insights into Carbon Utilization and Element Cycling Functions of Hydrothermarchaeota in Hydrothermal Sediment.</title>
        <authorList>
            <person name="Zhou Z."/>
            <person name="Liu Y."/>
            <person name="Xu W."/>
            <person name="Pan J."/>
            <person name="Luo Z.H."/>
            <person name="Li M."/>
        </authorList>
    </citation>
    <scope>NUCLEOTIDE SEQUENCE [LARGE SCALE GENOMIC DNA]</scope>
    <source>
        <strain evidence="5">SpSt-548</strain>
    </source>
</reference>
<dbReference type="PANTHER" id="PTHR44591">
    <property type="entry name" value="STRESS RESPONSE REGULATOR PROTEIN 1"/>
    <property type="match status" value="1"/>
</dbReference>
<comment type="caution">
    <text evidence="5">The sequence shown here is derived from an EMBL/GenBank/DDBJ whole genome shotgun (WGS) entry which is preliminary data.</text>
</comment>
<dbReference type="GO" id="GO:0000160">
    <property type="term" value="P:phosphorelay signal transduction system"/>
    <property type="evidence" value="ECO:0007669"/>
    <property type="project" value="UniProtKB-KW"/>
</dbReference>
<evidence type="ECO:0000313" key="5">
    <source>
        <dbReference type="EMBL" id="HGS04498.1"/>
    </source>
</evidence>
<dbReference type="SUPFAM" id="SSF52172">
    <property type="entry name" value="CheY-like"/>
    <property type="match status" value="1"/>
</dbReference>
<evidence type="ECO:0000256" key="3">
    <source>
        <dbReference type="PROSITE-ProRule" id="PRU00169"/>
    </source>
</evidence>
<gene>
    <name evidence="5" type="ORF">ENT08_01970</name>
</gene>
<dbReference type="AlphaFoldDB" id="A0A7V4LCA4"/>
<dbReference type="InterPro" id="IPR011006">
    <property type="entry name" value="CheY-like_superfamily"/>
</dbReference>
<dbReference type="InterPro" id="IPR001789">
    <property type="entry name" value="Sig_transdc_resp-reg_receiver"/>
</dbReference>
<dbReference type="EMBL" id="DSXI01000111">
    <property type="protein sequence ID" value="HGS04498.1"/>
    <property type="molecule type" value="Genomic_DNA"/>
</dbReference>
<sequence>MIVTGNRAMGSDCNILVADRNRHVREFLRRELEGEGYRVKMARDGREVWEAMTGGDPPHLLILDLEIPYVEELVDKIQRSYSAPPVPLIVHSFREKIADESWLAHAAAFLEKREDPAHLKEVVAEVLARHYRDRFGYLSR</sequence>
<evidence type="ECO:0000256" key="1">
    <source>
        <dbReference type="ARBA" id="ARBA00022553"/>
    </source>
</evidence>
<feature type="domain" description="Response regulatory" evidence="4">
    <location>
        <begin position="14"/>
        <end position="127"/>
    </location>
</feature>
<dbReference type="Gene3D" id="3.40.50.2300">
    <property type="match status" value="1"/>
</dbReference>
<evidence type="ECO:0000256" key="2">
    <source>
        <dbReference type="ARBA" id="ARBA00023012"/>
    </source>
</evidence>
<evidence type="ECO:0000259" key="4">
    <source>
        <dbReference type="PROSITE" id="PS50110"/>
    </source>
</evidence>
<protein>
    <submittedName>
        <fullName evidence="5">Response regulator</fullName>
    </submittedName>
</protein>
<dbReference type="PANTHER" id="PTHR44591:SF14">
    <property type="entry name" value="PROTEIN PILG"/>
    <property type="match status" value="1"/>
</dbReference>
<name>A0A7V4LCA4_9BACT</name>
<proteinExistence type="predicted"/>
<feature type="modified residue" description="4-aspartylphosphate" evidence="3">
    <location>
        <position position="64"/>
    </location>
</feature>
<dbReference type="InterPro" id="IPR050595">
    <property type="entry name" value="Bact_response_regulator"/>
</dbReference>
<organism evidence="5">
    <name type="scientific">Desulfobacca acetoxidans</name>
    <dbReference type="NCBI Taxonomy" id="60893"/>
    <lineage>
        <taxon>Bacteria</taxon>
        <taxon>Pseudomonadati</taxon>
        <taxon>Thermodesulfobacteriota</taxon>
        <taxon>Desulfobaccia</taxon>
        <taxon>Desulfobaccales</taxon>
        <taxon>Desulfobaccaceae</taxon>
        <taxon>Desulfobacca</taxon>
    </lineage>
</organism>
<accession>A0A7V4LCA4</accession>
<keyword evidence="1 3" id="KW-0597">Phosphoprotein</keyword>
<dbReference type="PROSITE" id="PS50110">
    <property type="entry name" value="RESPONSE_REGULATORY"/>
    <property type="match status" value="1"/>
</dbReference>
<dbReference type="Pfam" id="PF00072">
    <property type="entry name" value="Response_reg"/>
    <property type="match status" value="1"/>
</dbReference>
<keyword evidence="2" id="KW-0902">Two-component regulatory system</keyword>
<dbReference type="SMART" id="SM00448">
    <property type="entry name" value="REC"/>
    <property type="match status" value="1"/>
</dbReference>